<evidence type="ECO:0000313" key="4">
    <source>
        <dbReference type="Proteomes" id="UP001311232"/>
    </source>
</evidence>
<gene>
    <name evidence="3" type="ORF">CRENBAI_015307</name>
</gene>
<feature type="region of interest" description="Disordered" evidence="2">
    <location>
        <begin position="1"/>
        <end position="21"/>
    </location>
</feature>
<organism evidence="3 4">
    <name type="scientific">Crenichthys baileyi</name>
    <name type="common">White River springfish</name>
    <dbReference type="NCBI Taxonomy" id="28760"/>
    <lineage>
        <taxon>Eukaryota</taxon>
        <taxon>Metazoa</taxon>
        <taxon>Chordata</taxon>
        <taxon>Craniata</taxon>
        <taxon>Vertebrata</taxon>
        <taxon>Euteleostomi</taxon>
        <taxon>Actinopterygii</taxon>
        <taxon>Neopterygii</taxon>
        <taxon>Teleostei</taxon>
        <taxon>Neoteleostei</taxon>
        <taxon>Acanthomorphata</taxon>
        <taxon>Ovalentaria</taxon>
        <taxon>Atherinomorphae</taxon>
        <taxon>Cyprinodontiformes</taxon>
        <taxon>Goodeidae</taxon>
        <taxon>Crenichthys</taxon>
    </lineage>
</organism>
<accession>A0AAV9R6L6</accession>
<comment type="caution">
    <text evidence="3">The sequence shown here is derived from an EMBL/GenBank/DDBJ whole genome shotgun (WGS) entry which is preliminary data.</text>
</comment>
<keyword evidence="1" id="KW-0175">Coiled coil</keyword>
<proteinExistence type="predicted"/>
<dbReference type="AlphaFoldDB" id="A0AAV9R6L6"/>
<protein>
    <submittedName>
        <fullName evidence="3">Uncharacterized protein</fullName>
    </submittedName>
</protein>
<evidence type="ECO:0000256" key="1">
    <source>
        <dbReference type="SAM" id="Coils"/>
    </source>
</evidence>
<dbReference type="EMBL" id="JAHHUM010002337">
    <property type="protein sequence ID" value="KAK5604551.1"/>
    <property type="molecule type" value="Genomic_DNA"/>
</dbReference>
<keyword evidence="4" id="KW-1185">Reference proteome</keyword>
<dbReference type="Proteomes" id="UP001311232">
    <property type="component" value="Unassembled WGS sequence"/>
</dbReference>
<sequence>MADCSIVTKMKRPSISPPSGKTQRHYIGEYIFVQRLYEASRAENVEHKKNAEAMSLRIAELQAELDNLNQQRQTHSQPVQKMFDPDTSPTRSTLIEMLFRRFAQKTTICVTTQKV</sequence>
<feature type="coiled-coil region" evidence="1">
    <location>
        <begin position="44"/>
        <end position="78"/>
    </location>
</feature>
<name>A0AAV9R6L6_9TELE</name>
<evidence type="ECO:0000256" key="2">
    <source>
        <dbReference type="SAM" id="MobiDB-lite"/>
    </source>
</evidence>
<reference evidence="3 4" key="1">
    <citation type="submission" date="2021-06" db="EMBL/GenBank/DDBJ databases">
        <authorList>
            <person name="Palmer J.M."/>
        </authorList>
    </citation>
    <scope>NUCLEOTIDE SEQUENCE [LARGE SCALE GENOMIC DNA]</scope>
    <source>
        <strain evidence="3 4">MEX-2019</strain>
        <tissue evidence="3">Muscle</tissue>
    </source>
</reference>
<evidence type="ECO:0000313" key="3">
    <source>
        <dbReference type="EMBL" id="KAK5604551.1"/>
    </source>
</evidence>